<feature type="transmembrane region" description="Helical" evidence="12">
    <location>
        <begin position="400"/>
        <end position="421"/>
    </location>
</feature>
<evidence type="ECO:0000313" key="17">
    <source>
        <dbReference type="Proteomes" id="UP000732858"/>
    </source>
</evidence>
<dbReference type="NCBIfam" id="TIGR00826">
    <property type="entry name" value="EIIB_glc"/>
    <property type="match status" value="1"/>
</dbReference>
<organism evidence="16 17">
    <name type="scientific">Ursidibacter maritimus</name>
    <dbReference type="NCBI Taxonomy" id="1331689"/>
    <lineage>
        <taxon>Bacteria</taxon>
        <taxon>Pseudomonadati</taxon>
        <taxon>Pseudomonadota</taxon>
        <taxon>Gammaproteobacteria</taxon>
        <taxon>Pasteurellales</taxon>
        <taxon>Pasteurellaceae</taxon>
        <taxon>Ursidibacter</taxon>
    </lineage>
</organism>
<evidence type="ECO:0000256" key="4">
    <source>
        <dbReference type="ARBA" id="ARBA00022597"/>
    </source>
</evidence>
<protein>
    <submittedName>
        <fullName evidence="16">PTS trehalose transporter subunit IIBC</fullName>
        <ecNumber evidence="16">2.7.1.201</ecNumber>
    </submittedName>
</protein>
<dbReference type="PROSITE" id="PS01035">
    <property type="entry name" value="PTS_EIIB_TYPE_1_CYS"/>
    <property type="match status" value="1"/>
</dbReference>
<keyword evidence="10 12" id="KW-0472">Membrane</keyword>
<dbReference type="SUPFAM" id="SSF55604">
    <property type="entry name" value="Glucose permease domain IIB"/>
    <property type="match status" value="1"/>
</dbReference>
<evidence type="ECO:0000256" key="1">
    <source>
        <dbReference type="ARBA" id="ARBA00004651"/>
    </source>
</evidence>
<feature type="transmembrane region" description="Helical" evidence="12">
    <location>
        <begin position="156"/>
        <end position="179"/>
    </location>
</feature>
<evidence type="ECO:0000256" key="12">
    <source>
        <dbReference type="SAM" id="Phobius"/>
    </source>
</evidence>
<evidence type="ECO:0000256" key="8">
    <source>
        <dbReference type="ARBA" id="ARBA00022777"/>
    </source>
</evidence>
<feature type="transmembrane region" description="Helical" evidence="12">
    <location>
        <begin position="115"/>
        <end position="136"/>
    </location>
</feature>
<comment type="subcellular location">
    <subcellularLocation>
        <location evidence="1">Cell membrane</location>
        <topology evidence="1">Multi-pass membrane protein</topology>
    </subcellularLocation>
</comment>
<evidence type="ECO:0000256" key="5">
    <source>
        <dbReference type="ARBA" id="ARBA00022679"/>
    </source>
</evidence>
<dbReference type="Gene3D" id="3.30.1360.60">
    <property type="entry name" value="Glucose permease domain IIB"/>
    <property type="match status" value="1"/>
</dbReference>
<evidence type="ECO:0000256" key="11">
    <source>
        <dbReference type="PROSITE-ProRule" id="PRU00421"/>
    </source>
</evidence>
<dbReference type="NCBIfam" id="TIGR01992">
    <property type="entry name" value="PTS-IIBC-Tre"/>
    <property type="match status" value="1"/>
</dbReference>
<dbReference type="FunFam" id="3.30.1360.60:FF:000001">
    <property type="entry name" value="PTS system glucose-specific IIBC component PtsG"/>
    <property type="match status" value="1"/>
</dbReference>
<evidence type="ECO:0000313" key="16">
    <source>
        <dbReference type="EMBL" id="MBV6547010.1"/>
    </source>
</evidence>
<dbReference type="Pfam" id="PF00367">
    <property type="entry name" value="PTS_EIIB"/>
    <property type="match status" value="1"/>
</dbReference>
<feature type="transmembrane region" description="Helical" evidence="12">
    <location>
        <begin position="441"/>
        <end position="464"/>
    </location>
</feature>
<comment type="caution">
    <text evidence="16">The sequence shown here is derived from an EMBL/GenBank/DDBJ whole genome shotgun (WGS) entry which is preliminary data.</text>
</comment>
<dbReference type="GeneID" id="65549166"/>
<keyword evidence="18" id="KW-1185">Reference proteome</keyword>
<keyword evidence="5 16" id="KW-0808">Transferase</keyword>
<dbReference type="GO" id="GO:0015574">
    <property type="term" value="F:trehalose transmembrane transporter activity"/>
    <property type="evidence" value="ECO:0007669"/>
    <property type="project" value="InterPro"/>
</dbReference>
<evidence type="ECO:0000313" key="18">
    <source>
        <dbReference type="Proteomes" id="UP001196379"/>
    </source>
</evidence>
<dbReference type="InterPro" id="IPR036878">
    <property type="entry name" value="Glu_permease_IIB"/>
</dbReference>
<keyword evidence="6" id="KW-0598">Phosphotransferase system</keyword>
<feature type="active site" description="Phosphocysteine intermediate; for EIIB activity" evidence="11">
    <location>
        <position position="29"/>
    </location>
</feature>
<dbReference type="GO" id="GO:0005886">
    <property type="term" value="C:plasma membrane"/>
    <property type="evidence" value="ECO:0007669"/>
    <property type="project" value="UniProtKB-SubCell"/>
</dbReference>
<evidence type="ECO:0000256" key="10">
    <source>
        <dbReference type="ARBA" id="ARBA00023136"/>
    </source>
</evidence>
<feature type="transmembrane region" description="Helical" evidence="12">
    <location>
        <begin position="231"/>
        <end position="248"/>
    </location>
</feature>
<dbReference type="PROSITE" id="PS51103">
    <property type="entry name" value="PTS_EIIC_TYPE_1"/>
    <property type="match status" value="1"/>
</dbReference>
<dbReference type="EC" id="2.7.1.201" evidence="16"/>
<dbReference type="GO" id="GO:0090589">
    <property type="term" value="F:protein-phosphocysteine-trehalose phosphotransferase system transporter activity"/>
    <property type="evidence" value="ECO:0007669"/>
    <property type="project" value="TreeGrafter"/>
</dbReference>
<accession>A0A949T6L0</accession>
<feature type="transmembrane region" description="Helical" evidence="12">
    <location>
        <begin position="344"/>
        <end position="366"/>
    </location>
</feature>
<dbReference type="EMBL" id="JABUMC010000013">
    <property type="protein sequence ID" value="MBV6547010.1"/>
    <property type="molecule type" value="Genomic_DNA"/>
</dbReference>
<dbReference type="NCBIfam" id="NF008236">
    <property type="entry name" value="PRK11007.1"/>
    <property type="match status" value="1"/>
</dbReference>
<dbReference type="PROSITE" id="PS51098">
    <property type="entry name" value="PTS_EIIB_TYPE_1"/>
    <property type="match status" value="1"/>
</dbReference>
<keyword evidence="2" id="KW-0813">Transport</keyword>
<dbReference type="InterPro" id="IPR018113">
    <property type="entry name" value="PTrfase_EIIB_Cys"/>
</dbReference>
<dbReference type="AlphaFoldDB" id="A0A949T6L0"/>
<dbReference type="PANTHER" id="PTHR30175">
    <property type="entry name" value="PHOSPHOTRANSFERASE SYSTEM TRANSPORT PROTEIN"/>
    <property type="match status" value="1"/>
</dbReference>
<dbReference type="InterPro" id="IPR013013">
    <property type="entry name" value="PTS_EIIC_1"/>
</dbReference>
<feature type="transmembrane region" description="Helical" evidence="12">
    <location>
        <begin position="260"/>
        <end position="281"/>
    </location>
</feature>
<dbReference type="EMBL" id="JABULY010000001">
    <property type="protein sequence ID" value="MBV6531231.1"/>
    <property type="molecule type" value="Genomic_DNA"/>
</dbReference>
<dbReference type="RefSeq" id="WP_157403283.1">
    <property type="nucleotide sequence ID" value="NZ_JABULY010000001.1"/>
</dbReference>
<sequence>MAKKIDPSNVTKLIELLGGKENIATLTHCITRLRFVLNDESKVDGKAIEELPMVKANFSTSGQYQVVIGQEVGDYYKLVLEQVGLESGVSKDQVKAAARKNQKWYESAISHMADIFIPLLPALISGGLILGFRNVIGDIKMFEDGTKTLVEVSAFWASMHSFLWLIGEAIFFFLPVGICWSIARKMGTSQILAIVLGVTLVSGQLMNSYALGSQTPEVWDFGMFSIEKVGYQAQVIPAIMAGLVLSYIERILTKIVPDFLNLIIVPVTSIILAVFLAHAIIGPIGREIGNGVAFVVKAAMTGEFAPIGAALFGFLYAPLVVTGVHQTTLAVDFQMIGSIGGTPVWPLIALSNIAQASAVVAILIMAKKAKVREVALPAALSAYLGVTEPAMYGINLKYRFPMLCAMIGSASAALVCGFAGVLASSVGVGGLPGILSIQHQFWGVFAIAMLIAIVVPVLLTMAVYKRKVLKGEIE</sequence>
<evidence type="ECO:0000256" key="9">
    <source>
        <dbReference type="ARBA" id="ARBA00022989"/>
    </source>
</evidence>
<dbReference type="OrthoDB" id="92465at2"/>
<keyword evidence="3" id="KW-1003">Cell membrane</keyword>
<reference evidence="16 18" key="1">
    <citation type="journal article" date="2021" name="Mol. Ecol.">
        <title>Polar bear-adapted Ursidibacter maritimus are remarkably conserved after generations in captivity.</title>
        <authorList>
            <person name="Espinosa-Gongora C."/>
            <person name="Hansen M.J."/>
            <person name="Bertelsen M.F."/>
            <person name="Bojesen A.M."/>
        </authorList>
    </citation>
    <scope>NUCLEOTIDE SEQUENCE</scope>
    <source>
        <strain evidence="16">Pb43105x</strain>
        <strain evidence="15 18">Pb43106</strain>
    </source>
</reference>
<dbReference type="CDD" id="cd00212">
    <property type="entry name" value="PTS_IIB_glc"/>
    <property type="match status" value="1"/>
</dbReference>
<dbReference type="Proteomes" id="UP000732858">
    <property type="component" value="Unassembled WGS sequence"/>
</dbReference>
<evidence type="ECO:0000259" key="13">
    <source>
        <dbReference type="PROSITE" id="PS51098"/>
    </source>
</evidence>
<feature type="domain" description="PTS EIIB type-1" evidence="13">
    <location>
        <begin position="7"/>
        <end position="89"/>
    </location>
</feature>
<feature type="transmembrane region" description="Helical" evidence="12">
    <location>
        <begin position="191"/>
        <end position="211"/>
    </location>
</feature>
<evidence type="ECO:0000256" key="2">
    <source>
        <dbReference type="ARBA" id="ARBA00022448"/>
    </source>
</evidence>
<feature type="domain" description="PTS EIIC type-1" evidence="14">
    <location>
        <begin position="110"/>
        <end position="474"/>
    </location>
</feature>
<evidence type="ECO:0000256" key="3">
    <source>
        <dbReference type="ARBA" id="ARBA00022475"/>
    </source>
</evidence>
<dbReference type="Pfam" id="PF02378">
    <property type="entry name" value="PTS_EIIC"/>
    <property type="match status" value="1"/>
</dbReference>
<dbReference type="InterPro" id="IPR050558">
    <property type="entry name" value="PTS_Sugar-Specific_Components"/>
</dbReference>
<dbReference type="InterPro" id="IPR011296">
    <property type="entry name" value="PTS_IIBC_treh"/>
</dbReference>
<evidence type="ECO:0000313" key="15">
    <source>
        <dbReference type="EMBL" id="MBV6531231.1"/>
    </source>
</evidence>
<proteinExistence type="predicted"/>
<dbReference type="Proteomes" id="UP001196379">
    <property type="component" value="Unassembled WGS sequence"/>
</dbReference>
<dbReference type="PANTHER" id="PTHR30175:SF1">
    <property type="entry name" value="PTS SYSTEM ARBUTIN-, CELLOBIOSE-, AND SALICIN-SPECIFIC EIIBC COMPONENT-RELATED"/>
    <property type="match status" value="1"/>
</dbReference>
<gene>
    <name evidence="16" type="primary">treB</name>
    <name evidence="15" type="ORF">HT657_03560</name>
    <name evidence="16" type="ORF">HT672_06895</name>
</gene>
<dbReference type="GO" id="GO:0016301">
    <property type="term" value="F:kinase activity"/>
    <property type="evidence" value="ECO:0007669"/>
    <property type="project" value="UniProtKB-KW"/>
</dbReference>
<evidence type="ECO:0000256" key="7">
    <source>
        <dbReference type="ARBA" id="ARBA00022692"/>
    </source>
</evidence>
<keyword evidence="8" id="KW-0418">Kinase</keyword>
<keyword evidence="7 12" id="KW-0812">Transmembrane</keyword>
<evidence type="ECO:0000256" key="6">
    <source>
        <dbReference type="ARBA" id="ARBA00022683"/>
    </source>
</evidence>
<keyword evidence="9 12" id="KW-1133">Transmembrane helix</keyword>
<dbReference type="InterPro" id="IPR001996">
    <property type="entry name" value="PTS_IIB_1"/>
</dbReference>
<dbReference type="InterPro" id="IPR003352">
    <property type="entry name" value="PTS_EIIC"/>
</dbReference>
<dbReference type="GO" id="GO:0009401">
    <property type="term" value="P:phosphoenolpyruvate-dependent sugar phosphotransferase system"/>
    <property type="evidence" value="ECO:0007669"/>
    <property type="project" value="UniProtKB-KW"/>
</dbReference>
<dbReference type="GO" id="GO:0008982">
    <property type="term" value="F:protein-N(PI)-phosphohistidine-sugar phosphotransferase activity"/>
    <property type="evidence" value="ECO:0007669"/>
    <property type="project" value="InterPro"/>
</dbReference>
<keyword evidence="4" id="KW-0762">Sugar transport</keyword>
<evidence type="ECO:0000259" key="14">
    <source>
        <dbReference type="PROSITE" id="PS51103"/>
    </source>
</evidence>
<name>A0A949T6L0_9PAST</name>